<evidence type="ECO:0000256" key="2">
    <source>
        <dbReference type="ARBA" id="ARBA00022598"/>
    </source>
</evidence>
<evidence type="ECO:0000256" key="4">
    <source>
        <dbReference type="ARBA" id="ARBA00022741"/>
    </source>
</evidence>
<dbReference type="SUPFAM" id="SSF52402">
    <property type="entry name" value="Adenine nucleotide alpha hydrolases-like"/>
    <property type="match status" value="1"/>
</dbReference>
<dbReference type="GO" id="GO:0016874">
    <property type="term" value="F:ligase activity"/>
    <property type="evidence" value="ECO:0007669"/>
    <property type="project" value="UniProtKB-KW"/>
</dbReference>
<gene>
    <name evidence="11" type="ORF">BAR1_12470</name>
</gene>
<evidence type="ECO:0000256" key="8">
    <source>
        <dbReference type="ARBA" id="ARBA00037993"/>
    </source>
</evidence>
<dbReference type="OrthoDB" id="9789567at2"/>
<comment type="catalytic activity">
    <reaction evidence="10">
        <text>7-carboxy-7-carbaguanine + NH4(+) + 2 ATP = 7-cyano-7-carbaguanine + 2 AMP + 2 diphosphate + 2 H(+)</text>
        <dbReference type="Rhea" id="RHEA:27982"/>
        <dbReference type="ChEBI" id="CHEBI:15378"/>
        <dbReference type="ChEBI" id="CHEBI:28938"/>
        <dbReference type="ChEBI" id="CHEBI:30616"/>
        <dbReference type="ChEBI" id="CHEBI:33019"/>
        <dbReference type="ChEBI" id="CHEBI:45075"/>
        <dbReference type="ChEBI" id="CHEBI:61036"/>
        <dbReference type="ChEBI" id="CHEBI:456215"/>
        <dbReference type="EC" id="6.3.4.20"/>
    </reaction>
</comment>
<keyword evidence="3" id="KW-0479">Metal-binding</keyword>
<dbReference type="InterPro" id="IPR014729">
    <property type="entry name" value="Rossmann-like_a/b/a_fold"/>
</dbReference>
<dbReference type="PANTHER" id="PTHR42914:SF1">
    <property type="entry name" value="7-CYANO-7-DEAZAGUANINE SYNTHASE"/>
    <property type="match status" value="1"/>
</dbReference>
<keyword evidence="4" id="KW-0547">Nucleotide-binding</keyword>
<evidence type="ECO:0000313" key="11">
    <source>
        <dbReference type="EMBL" id="AXX98662.1"/>
    </source>
</evidence>
<keyword evidence="7" id="KW-0067">ATP-binding</keyword>
<evidence type="ECO:0000256" key="10">
    <source>
        <dbReference type="ARBA" id="ARBA00047890"/>
    </source>
</evidence>
<dbReference type="PANTHER" id="PTHR42914">
    <property type="entry name" value="7-CYANO-7-DEAZAGUANINE SYNTHASE"/>
    <property type="match status" value="1"/>
</dbReference>
<name>A0A347UII4_9RHOB</name>
<evidence type="ECO:0000256" key="3">
    <source>
        <dbReference type="ARBA" id="ARBA00022723"/>
    </source>
</evidence>
<evidence type="ECO:0000256" key="1">
    <source>
        <dbReference type="ARBA" id="ARBA00005061"/>
    </source>
</evidence>
<protein>
    <recommendedName>
        <fullName evidence="9">7-cyano-7-deazaguanine synthase</fullName>
        <ecNumber evidence="9">6.3.4.20</ecNumber>
    </recommendedName>
</protein>
<dbReference type="Proteomes" id="UP000261704">
    <property type="component" value="Chromosome"/>
</dbReference>
<evidence type="ECO:0000256" key="5">
    <source>
        <dbReference type="ARBA" id="ARBA00022785"/>
    </source>
</evidence>
<evidence type="ECO:0000256" key="7">
    <source>
        <dbReference type="ARBA" id="ARBA00022840"/>
    </source>
</evidence>
<proteinExistence type="inferred from homology"/>
<evidence type="ECO:0000256" key="6">
    <source>
        <dbReference type="ARBA" id="ARBA00022833"/>
    </source>
</evidence>
<evidence type="ECO:0000313" key="12">
    <source>
        <dbReference type="Proteomes" id="UP000261704"/>
    </source>
</evidence>
<keyword evidence="12" id="KW-1185">Reference proteome</keyword>
<dbReference type="Gene3D" id="3.40.50.620">
    <property type="entry name" value="HUPs"/>
    <property type="match status" value="1"/>
</dbReference>
<dbReference type="EMBL" id="CP032125">
    <property type="protein sequence ID" value="AXX98662.1"/>
    <property type="molecule type" value="Genomic_DNA"/>
</dbReference>
<keyword evidence="6" id="KW-0862">Zinc</keyword>
<dbReference type="GO" id="GO:0046872">
    <property type="term" value="F:metal ion binding"/>
    <property type="evidence" value="ECO:0007669"/>
    <property type="project" value="UniProtKB-KW"/>
</dbReference>
<comment type="pathway">
    <text evidence="1">Purine metabolism; 7-cyano-7-deazaguanine biosynthesis.</text>
</comment>
<evidence type="ECO:0000256" key="9">
    <source>
        <dbReference type="ARBA" id="ARBA00039149"/>
    </source>
</evidence>
<accession>A0A347UII4</accession>
<comment type="similarity">
    <text evidence="8">Belongs to the QueC family.</text>
</comment>
<dbReference type="EC" id="6.3.4.20" evidence="9"/>
<organism evidence="11 12">
    <name type="scientific">Profundibacter amoris</name>
    <dbReference type="NCBI Taxonomy" id="2171755"/>
    <lineage>
        <taxon>Bacteria</taxon>
        <taxon>Pseudomonadati</taxon>
        <taxon>Pseudomonadota</taxon>
        <taxon>Alphaproteobacteria</taxon>
        <taxon>Rhodobacterales</taxon>
        <taxon>Paracoccaceae</taxon>
        <taxon>Profundibacter</taxon>
    </lineage>
</organism>
<dbReference type="AlphaFoldDB" id="A0A347UII4"/>
<dbReference type="InterPro" id="IPR018317">
    <property type="entry name" value="QueC"/>
</dbReference>
<dbReference type="Pfam" id="PF06508">
    <property type="entry name" value="QueC"/>
    <property type="match status" value="1"/>
</dbReference>
<keyword evidence="2" id="KW-0436">Ligase</keyword>
<dbReference type="GO" id="GO:0005524">
    <property type="term" value="F:ATP binding"/>
    <property type="evidence" value="ECO:0007669"/>
    <property type="project" value="UniProtKB-KW"/>
</dbReference>
<sequence>MLQGLPMSHSRKSGKNCLSGVPQMNTFNFICGGATPDSDADESGKNIQLDVQGDLRNVNLKIEDISKAMVSNIPDVLLDLLEVASYVYCADQQSRRGTEVLAGYGKNWRRVMNFTIPLRDPERWQNESVINALCETLGFLSEDSYAFSFVKAGKPLAEKEMYFPGLSQGTFDPDEIALFSGGVDSFSGAVRDLVQEGKKLVLVGHHSANAVFKVQKELIEGLKQGNLANQIFYVPINVTNTKVNASEYTQRTRSFLFACLALVVAQMFKKDEFTFYENGVVSLNIPIAKDVLGARATRTTHPKVIRGFEELFSEILDKNIEIRTPFQWFTKKEVTQIIPANGFGHLLGKTNSCTRPRTWTKKKHHCGACSQCIDRRFAILAAGLEDLDPGDSYKLDLLLGDRSQDRDVRMALSYVKFFQTFSSSTKERFLSTNPQITSALGEFSDLSADEAKDRVYELYMRHSLDVVAVIEDGLVQHKGKLAQGGEGLPAGALLSMCLNRSQITVAPPSDYDAQAKGFMDRLAAPILEFAVDERNNHILFHNGQALEGANFQLVENLLANFRSAKRDVQTIECITAPDLAGELKISEPALRTLLRRLRGTLKPLATDLGIPLDENSFIENLHGKGYRLNPNLREVALADIKKKGPPPTEH</sequence>
<keyword evidence="5" id="KW-0671">Queuosine biosynthesis</keyword>
<dbReference type="GO" id="GO:0008616">
    <property type="term" value="P:tRNA queuosine(34) biosynthetic process"/>
    <property type="evidence" value="ECO:0007669"/>
    <property type="project" value="UniProtKB-KW"/>
</dbReference>
<reference evidence="11 12" key="1">
    <citation type="submission" date="2018-09" db="EMBL/GenBank/DDBJ databases">
        <title>Profundibacter amoris BAR1 gen. nov., sp. nov., a new member of the Roseobacter clade isolated at Lokis Castle Vent Field on the Arctic Mid-Oceanic Ridge.</title>
        <authorList>
            <person name="Le Moine Bauer S."/>
            <person name="Sjoeberg A.G."/>
            <person name="L'Haridon S."/>
            <person name="Stokke R."/>
            <person name="Roalkvam I."/>
            <person name="Steen I.H."/>
            <person name="Dahle H."/>
        </authorList>
    </citation>
    <scope>NUCLEOTIDE SEQUENCE [LARGE SCALE GENOMIC DNA]</scope>
    <source>
        <strain evidence="11 12">BAR1</strain>
    </source>
</reference>
<dbReference type="KEGG" id="pamo:BAR1_12470"/>